<evidence type="ECO:0000313" key="2">
    <source>
        <dbReference type="Proteomes" id="UP000008311"/>
    </source>
</evidence>
<dbReference type="EMBL" id="EQ975331">
    <property type="protein sequence ID" value="EEF27561.1"/>
    <property type="molecule type" value="Genomic_DNA"/>
</dbReference>
<evidence type="ECO:0000313" key="1">
    <source>
        <dbReference type="EMBL" id="EEF27561.1"/>
    </source>
</evidence>
<accession>B9T9A6</accession>
<dbReference type="InParanoid" id="B9T9A6"/>
<gene>
    <name evidence="1" type="ORF">RCOM_2080460</name>
</gene>
<proteinExistence type="predicted"/>
<dbReference type="Proteomes" id="UP000008311">
    <property type="component" value="Unassembled WGS sequence"/>
</dbReference>
<sequence length="145" mass="16130">MYEGEEIPEGIFSKAFPTPPEASIYPPWGRGHMLQRCVEACYAEVHREERGANAMSQDKEEQQLWPDMCSPCRPFFKYHGPGPDQGSPGAMAICHVVVVEKDEGESKRGGWGCRGVGPVLVTKVDKPKKNDRGRKCSQGFRVGSY</sequence>
<organism evidence="1 2">
    <name type="scientific">Ricinus communis</name>
    <name type="common">Castor bean</name>
    <dbReference type="NCBI Taxonomy" id="3988"/>
    <lineage>
        <taxon>Eukaryota</taxon>
        <taxon>Viridiplantae</taxon>
        <taxon>Streptophyta</taxon>
        <taxon>Embryophyta</taxon>
        <taxon>Tracheophyta</taxon>
        <taxon>Spermatophyta</taxon>
        <taxon>Magnoliopsida</taxon>
        <taxon>eudicotyledons</taxon>
        <taxon>Gunneridae</taxon>
        <taxon>Pentapetalae</taxon>
        <taxon>rosids</taxon>
        <taxon>fabids</taxon>
        <taxon>Malpighiales</taxon>
        <taxon>Euphorbiaceae</taxon>
        <taxon>Acalyphoideae</taxon>
        <taxon>Acalypheae</taxon>
        <taxon>Ricinus</taxon>
    </lineage>
</organism>
<protein>
    <submittedName>
        <fullName evidence="1">Uncharacterized protein</fullName>
    </submittedName>
</protein>
<keyword evidence="2" id="KW-1185">Reference proteome</keyword>
<dbReference type="AlphaFoldDB" id="B9T9A6"/>
<reference evidence="2" key="1">
    <citation type="journal article" date="2010" name="Nat. Biotechnol.">
        <title>Draft genome sequence of the oilseed species Ricinus communis.</title>
        <authorList>
            <person name="Chan A.P."/>
            <person name="Crabtree J."/>
            <person name="Zhao Q."/>
            <person name="Lorenzi H."/>
            <person name="Orvis J."/>
            <person name="Puiu D."/>
            <person name="Melake-Berhan A."/>
            <person name="Jones K.M."/>
            <person name="Redman J."/>
            <person name="Chen G."/>
            <person name="Cahoon E.B."/>
            <person name="Gedil M."/>
            <person name="Stanke M."/>
            <person name="Haas B.J."/>
            <person name="Wortman J.R."/>
            <person name="Fraser-Liggett C.M."/>
            <person name="Ravel J."/>
            <person name="Rabinowicz P.D."/>
        </authorList>
    </citation>
    <scope>NUCLEOTIDE SEQUENCE [LARGE SCALE GENOMIC DNA]</scope>
    <source>
        <strain evidence="2">cv. Hale</strain>
    </source>
</reference>
<name>B9T9A6_RICCO</name>